<feature type="non-terminal residue" evidence="2">
    <location>
        <position position="1"/>
    </location>
</feature>
<reference evidence="2 3" key="1">
    <citation type="submission" date="2015-02" db="EMBL/GenBank/DDBJ databases">
        <authorList>
            <person name="Ju K.-S."/>
            <person name="Doroghazi J.R."/>
            <person name="Metcalf W."/>
        </authorList>
    </citation>
    <scope>NUCLEOTIDE SEQUENCE [LARGE SCALE GENOMIC DNA]</scope>
    <source>
        <strain evidence="2 3">NRRL ISP-5550</strain>
    </source>
</reference>
<gene>
    <name evidence="2" type="ORF">VR44_32670</name>
</gene>
<evidence type="ECO:0000259" key="1">
    <source>
        <dbReference type="Pfam" id="PF07510"/>
    </source>
</evidence>
<dbReference type="PATRIC" id="fig|68223.7.peg.3345"/>
<comment type="caution">
    <text evidence="2">The sequence shown here is derived from an EMBL/GenBank/DDBJ whole genome shotgun (WGS) entry which is preliminary data.</text>
</comment>
<accession>A0A0F4ITM4</accession>
<dbReference type="AlphaFoldDB" id="A0A0F4ITM4"/>
<dbReference type="OrthoDB" id="5196645at2"/>
<proteinExistence type="predicted"/>
<evidence type="ECO:0000313" key="2">
    <source>
        <dbReference type="EMBL" id="KJY25375.1"/>
    </source>
</evidence>
<keyword evidence="3" id="KW-1185">Reference proteome</keyword>
<sequence length="165" mass="17816">FKHWNAGANTSDGCNTRAEVILEEAVEQPEISAGCKLSGGRWFSLYDDTWVTSASSLDVDHLVPLAEAWDSNASTWTAARREAYANDLATPTSLIAVTARSNRAKADKDPADWLPPAAGYHCAYATGWVETKLRWGLAADDRERAALLGVAEECPGATLSYETVP</sequence>
<dbReference type="EMBL" id="JZWV01001084">
    <property type="protein sequence ID" value="KJY25375.1"/>
    <property type="molecule type" value="Genomic_DNA"/>
</dbReference>
<dbReference type="PANTHER" id="PTHR24094">
    <property type="entry name" value="SECRETED PROTEIN"/>
    <property type="match status" value="1"/>
</dbReference>
<dbReference type="Proteomes" id="UP000033551">
    <property type="component" value="Unassembled WGS sequence"/>
</dbReference>
<dbReference type="InterPro" id="IPR011089">
    <property type="entry name" value="GmrSD_C"/>
</dbReference>
<dbReference type="Pfam" id="PF07510">
    <property type="entry name" value="GmrSD_C"/>
    <property type="match status" value="1"/>
</dbReference>
<feature type="domain" description="GmrSD restriction endonucleases C-terminal" evidence="1">
    <location>
        <begin position="45"/>
        <end position="148"/>
    </location>
</feature>
<dbReference type="RefSeq" id="WP_045951251.1">
    <property type="nucleotide sequence ID" value="NZ_JZWV01001084.1"/>
</dbReference>
<evidence type="ECO:0000313" key="3">
    <source>
        <dbReference type="Proteomes" id="UP000033551"/>
    </source>
</evidence>
<dbReference type="PANTHER" id="PTHR24094:SF15">
    <property type="entry name" value="AMP-DEPENDENT SYNTHETASE_LIGASE DOMAIN-CONTAINING PROTEIN-RELATED"/>
    <property type="match status" value="1"/>
</dbReference>
<organism evidence="2 3">
    <name type="scientific">Streptomyces katrae</name>
    <dbReference type="NCBI Taxonomy" id="68223"/>
    <lineage>
        <taxon>Bacteria</taxon>
        <taxon>Bacillati</taxon>
        <taxon>Actinomycetota</taxon>
        <taxon>Actinomycetes</taxon>
        <taxon>Kitasatosporales</taxon>
        <taxon>Streptomycetaceae</taxon>
        <taxon>Streptomyces</taxon>
    </lineage>
</organism>
<protein>
    <recommendedName>
        <fullName evidence="1">GmrSD restriction endonucleases C-terminal domain-containing protein</fullName>
    </recommendedName>
</protein>
<name>A0A0F4ITM4_9ACTN</name>